<keyword evidence="6 9" id="KW-0350">Heme biosynthesis</keyword>
<feature type="transmembrane region" description="Helical" evidence="9">
    <location>
        <begin position="103"/>
        <end position="124"/>
    </location>
</feature>
<organism evidence="10 11">
    <name type="scientific">Coraliomargarita algicola</name>
    <dbReference type="NCBI Taxonomy" id="3092156"/>
    <lineage>
        <taxon>Bacteria</taxon>
        <taxon>Pseudomonadati</taxon>
        <taxon>Verrucomicrobiota</taxon>
        <taxon>Opitutia</taxon>
        <taxon>Puniceicoccales</taxon>
        <taxon>Coraliomargaritaceae</taxon>
        <taxon>Coraliomargarita</taxon>
    </lineage>
</organism>
<keyword evidence="4 9" id="KW-0812">Transmembrane</keyword>
<name>A0ABZ0RME4_9BACT</name>
<keyword evidence="2 9" id="KW-1003">Cell membrane</keyword>
<dbReference type="Gene3D" id="1.10.357.140">
    <property type="entry name" value="UbiA prenyltransferase"/>
    <property type="match status" value="1"/>
</dbReference>
<evidence type="ECO:0000313" key="10">
    <source>
        <dbReference type="EMBL" id="WPJ96672.1"/>
    </source>
</evidence>
<evidence type="ECO:0000256" key="1">
    <source>
        <dbReference type="ARBA" id="ARBA00004141"/>
    </source>
</evidence>
<evidence type="ECO:0000256" key="6">
    <source>
        <dbReference type="ARBA" id="ARBA00023133"/>
    </source>
</evidence>
<dbReference type="PANTHER" id="PTHR43448">
    <property type="entry name" value="PROTOHEME IX FARNESYLTRANSFERASE, MITOCHONDRIAL"/>
    <property type="match status" value="1"/>
</dbReference>
<feature type="transmembrane region" description="Helical" evidence="9">
    <location>
        <begin position="155"/>
        <end position="175"/>
    </location>
</feature>
<feature type="transmembrane region" description="Helical" evidence="9">
    <location>
        <begin position="130"/>
        <end position="148"/>
    </location>
</feature>
<evidence type="ECO:0000256" key="8">
    <source>
        <dbReference type="ARBA" id="ARBA00047690"/>
    </source>
</evidence>
<evidence type="ECO:0000256" key="4">
    <source>
        <dbReference type="ARBA" id="ARBA00022692"/>
    </source>
</evidence>
<feature type="transmembrane region" description="Helical" evidence="9">
    <location>
        <begin position="181"/>
        <end position="206"/>
    </location>
</feature>
<keyword evidence="11" id="KW-1185">Reference proteome</keyword>
<dbReference type="Pfam" id="PF01040">
    <property type="entry name" value="UbiA"/>
    <property type="match status" value="1"/>
</dbReference>
<reference evidence="10 11" key="1">
    <citation type="submission" date="2023-11" db="EMBL/GenBank/DDBJ databases">
        <title>Coraliomargarita sp. nov., isolated from marine algae.</title>
        <authorList>
            <person name="Lee J.K."/>
            <person name="Baek J.H."/>
            <person name="Kim J.M."/>
            <person name="Choi D.G."/>
            <person name="Jeon C.O."/>
        </authorList>
    </citation>
    <scope>NUCLEOTIDE SEQUENCE [LARGE SCALE GENOMIC DNA]</scope>
    <source>
        <strain evidence="10 11">J2-16</strain>
    </source>
</reference>
<dbReference type="HAMAP" id="MF_00154">
    <property type="entry name" value="CyoE_CtaB"/>
    <property type="match status" value="1"/>
</dbReference>
<evidence type="ECO:0000256" key="9">
    <source>
        <dbReference type="HAMAP-Rule" id="MF_00154"/>
    </source>
</evidence>
<keyword evidence="7 9" id="KW-0472">Membrane</keyword>
<evidence type="ECO:0000313" key="11">
    <source>
        <dbReference type="Proteomes" id="UP001324993"/>
    </source>
</evidence>
<gene>
    <name evidence="10" type="primary">cyoE</name>
    <name evidence="9" type="synonym">ctaB</name>
    <name evidence="10" type="ORF">SH580_03010</name>
</gene>
<comment type="subcellular location">
    <subcellularLocation>
        <location evidence="9">Cell membrane</location>
        <topology evidence="9">Multi-pass membrane protein</topology>
    </subcellularLocation>
    <subcellularLocation>
        <location evidence="1">Membrane</location>
        <topology evidence="1">Multi-pass membrane protein</topology>
    </subcellularLocation>
</comment>
<dbReference type="InterPro" id="IPR006369">
    <property type="entry name" value="Protohaem_IX_farnesylTrfase"/>
</dbReference>
<comment type="catalytic activity">
    <reaction evidence="8 9">
        <text>heme b + (2E,6E)-farnesyl diphosphate + H2O = Fe(II)-heme o + diphosphate</text>
        <dbReference type="Rhea" id="RHEA:28070"/>
        <dbReference type="ChEBI" id="CHEBI:15377"/>
        <dbReference type="ChEBI" id="CHEBI:33019"/>
        <dbReference type="ChEBI" id="CHEBI:60344"/>
        <dbReference type="ChEBI" id="CHEBI:60530"/>
        <dbReference type="ChEBI" id="CHEBI:175763"/>
        <dbReference type="EC" id="2.5.1.141"/>
    </reaction>
</comment>
<accession>A0ABZ0RME4</accession>
<feature type="transmembrane region" description="Helical" evidence="9">
    <location>
        <begin position="58"/>
        <end position="82"/>
    </location>
</feature>
<keyword evidence="5 9" id="KW-1133">Transmembrane helix</keyword>
<comment type="function">
    <text evidence="9">Converts heme B (protoheme IX) to heme O by substitution of the vinyl group on carbon 2 of heme B porphyrin ring with a hydroxyethyl farnesyl side group.</text>
</comment>
<dbReference type="CDD" id="cd13957">
    <property type="entry name" value="PT_UbiA_Cox10"/>
    <property type="match status" value="1"/>
</dbReference>
<feature type="transmembrane region" description="Helical" evidence="9">
    <location>
        <begin position="253"/>
        <end position="274"/>
    </location>
</feature>
<evidence type="ECO:0000256" key="7">
    <source>
        <dbReference type="ARBA" id="ARBA00023136"/>
    </source>
</evidence>
<dbReference type="RefSeq" id="WP_319833529.1">
    <property type="nucleotide sequence ID" value="NZ_CP138858.1"/>
</dbReference>
<protein>
    <recommendedName>
        <fullName evidence="9">Protoheme IX farnesyltransferase</fullName>
        <ecNumber evidence="9">2.5.1.141</ecNumber>
    </recommendedName>
    <alternativeName>
        <fullName evidence="9">Heme B farnesyltransferase</fullName>
    </alternativeName>
    <alternativeName>
        <fullName evidence="9">Heme O synthase</fullName>
    </alternativeName>
</protein>
<proteinExistence type="inferred from homology"/>
<dbReference type="Proteomes" id="UP001324993">
    <property type="component" value="Chromosome"/>
</dbReference>
<feature type="transmembrane region" description="Helical" evidence="9">
    <location>
        <begin position="227"/>
        <end position="247"/>
    </location>
</feature>
<sequence length="308" mass="33584">MSLPNTHTKDIASDSSETAFSLRSRVNGYYELTKPRLSFMSVITAVIGYLSADPTRDFGVLASLLIGTSLAAGGAAVLNQWLEREADAQMVRTKDRPIPSGQIAPYNALMFGTGLSVFGTYLLYAGANPLAGLLTAATIASYVLLYTPLKRLTTWNTLVGAIPGALPPLIGWAAAENTISTLGWILFAILFLWQMPHFFAIAWTYRKDYQQGGFIMLSNSDENGTRVARQAFAFAIALVISTLLPTLLGYASWGYGAVAIIAGCYILRPAWRFLKAEVRDSAARRLFIASIFYLPALLIPLVLDLWLI</sequence>
<dbReference type="EC" id="2.5.1.141" evidence="9"/>
<comment type="miscellaneous">
    <text evidence="9">Carbon 2 of the heme B porphyrin ring is defined according to the Fischer nomenclature.</text>
</comment>
<dbReference type="NCBIfam" id="NF003349">
    <property type="entry name" value="PRK04375.1-2"/>
    <property type="match status" value="1"/>
</dbReference>
<evidence type="ECO:0000256" key="2">
    <source>
        <dbReference type="ARBA" id="ARBA00022475"/>
    </source>
</evidence>
<dbReference type="PANTHER" id="PTHR43448:SF2">
    <property type="entry name" value="PROTOHEME IX FARNESYLTRANSFERASE, MITOCHONDRIAL"/>
    <property type="match status" value="1"/>
</dbReference>
<evidence type="ECO:0000256" key="3">
    <source>
        <dbReference type="ARBA" id="ARBA00022679"/>
    </source>
</evidence>
<comment type="similarity">
    <text evidence="9">Belongs to the UbiA prenyltransferase family. Protoheme IX farnesyltransferase subfamily.</text>
</comment>
<dbReference type="EMBL" id="CP138858">
    <property type="protein sequence ID" value="WPJ96672.1"/>
    <property type="molecule type" value="Genomic_DNA"/>
</dbReference>
<dbReference type="GO" id="GO:0008495">
    <property type="term" value="F:protoheme IX farnesyltransferase activity"/>
    <property type="evidence" value="ECO:0007669"/>
    <property type="project" value="UniProtKB-EC"/>
</dbReference>
<keyword evidence="3 9" id="KW-0808">Transferase</keyword>
<feature type="transmembrane region" description="Helical" evidence="9">
    <location>
        <begin position="286"/>
        <end position="307"/>
    </location>
</feature>
<dbReference type="NCBIfam" id="TIGR01473">
    <property type="entry name" value="cyoE_ctaB"/>
    <property type="match status" value="1"/>
</dbReference>
<dbReference type="InterPro" id="IPR044878">
    <property type="entry name" value="UbiA_sf"/>
</dbReference>
<evidence type="ECO:0000256" key="5">
    <source>
        <dbReference type="ARBA" id="ARBA00022989"/>
    </source>
</evidence>
<comment type="pathway">
    <text evidence="9">Porphyrin-containing compound metabolism; heme O biosynthesis; heme O from protoheme: step 1/1.</text>
</comment>
<dbReference type="InterPro" id="IPR000537">
    <property type="entry name" value="UbiA_prenyltransferase"/>
</dbReference>